<name>A0ABT1QVN1_9GAMM</name>
<evidence type="ECO:0000259" key="2">
    <source>
        <dbReference type="Pfam" id="PF16640"/>
    </source>
</evidence>
<feature type="signal peptide" evidence="1">
    <location>
        <begin position="1"/>
        <end position="27"/>
    </location>
</feature>
<dbReference type="InterPro" id="IPR032109">
    <property type="entry name" value="Big_3_5"/>
</dbReference>
<dbReference type="Gene3D" id="2.60.40.10">
    <property type="entry name" value="Immunoglobulins"/>
    <property type="match status" value="4"/>
</dbReference>
<dbReference type="Proteomes" id="UP001165498">
    <property type="component" value="Unassembled WGS sequence"/>
</dbReference>
<dbReference type="PANTHER" id="PTHR45632">
    <property type="entry name" value="LD33804P"/>
    <property type="match status" value="1"/>
</dbReference>
<dbReference type="InterPro" id="IPR011043">
    <property type="entry name" value="Gal_Oxase/kelch_b-propeller"/>
</dbReference>
<dbReference type="Pfam" id="PF16640">
    <property type="entry name" value="Big_3_5"/>
    <property type="match status" value="2"/>
</dbReference>
<evidence type="ECO:0000313" key="4">
    <source>
        <dbReference type="Proteomes" id="UP001165498"/>
    </source>
</evidence>
<dbReference type="Pfam" id="PF01344">
    <property type="entry name" value="Kelch_1"/>
    <property type="match status" value="5"/>
</dbReference>
<reference evidence="3" key="1">
    <citation type="submission" date="2022-07" db="EMBL/GenBank/DDBJ databases">
        <title>Tahibacter sp., a new gammaproteobacterium isolated from the silt sample collected at pig farm.</title>
        <authorList>
            <person name="Chen H."/>
        </authorList>
    </citation>
    <scope>NUCLEOTIDE SEQUENCE</scope>
    <source>
        <strain evidence="3">P2K</strain>
    </source>
</reference>
<dbReference type="PANTHER" id="PTHR45632:SF26">
    <property type="entry name" value="BTB DOMAIN-CONTAINING PROTEIN"/>
    <property type="match status" value="1"/>
</dbReference>
<dbReference type="SUPFAM" id="SSF117281">
    <property type="entry name" value="Kelch motif"/>
    <property type="match status" value="1"/>
</dbReference>
<keyword evidence="1" id="KW-0732">Signal</keyword>
<comment type="caution">
    <text evidence="3">The sequence shown here is derived from an EMBL/GenBank/DDBJ whole genome shotgun (WGS) entry which is preliminary data.</text>
</comment>
<dbReference type="SUPFAM" id="SSF50965">
    <property type="entry name" value="Galactose oxidase, central domain"/>
    <property type="match status" value="2"/>
</dbReference>
<accession>A0ABT1QVN1</accession>
<keyword evidence="4" id="KW-1185">Reference proteome</keyword>
<organism evidence="3 4">
    <name type="scientific">Tahibacter harae</name>
    <dbReference type="NCBI Taxonomy" id="2963937"/>
    <lineage>
        <taxon>Bacteria</taxon>
        <taxon>Pseudomonadati</taxon>
        <taxon>Pseudomonadota</taxon>
        <taxon>Gammaproteobacteria</taxon>
        <taxon>Lysobacterales</taxon>
        <taxon>Rhodanobacteraceae</taxon>
        <taxon>Tahibacter</taxon>
    </lineage>
</organism>
<dbReference type="InterPro" id="IPR015915">
    <property type="entry name" value="Kelch-typ_b-propeller"/>
</dbReference>
<feature type="domain" description="Bacterial Ig-like" evidence="2">
    <location>
        <begin position="908"/>
        <end position="990"/>
    </location>
</feature>
<sequence>MRPLFTSVACRVGGVLLCLVHSLGLAAATAAEFRRGPDLSAPRSGHAAALLQDGRVLVAGSTAQAAAWSSELYDPVQHRWQPGPGLAQAEAGASLTVLPTGKVLLAGQGRQLFDPATNTWSASTQGLLQRRRHSAVLMADGQVLLAGGEARFGGEIDTLEGYDAIGNSWNYWGRLNQPRQAHAAVRLVSGKVLVAGGRAGGAELSSAETFELQHYLVETTASMLAARSDFSLTLLPDGRVLAAGGSSNGVSQSSCEIYDPASGTWQWAAGMLHPRSGHAASLLPNGRLLVSGGNVAAGTAQATAEIYDPVTNQWSAASELAVARAGHTAVLLPSGSVLLAGGSGAAAALSSEWFDPALTSTQFATVPQTLRRGAITTLLPPDKVLLGGGSGLPGDDSSAAEVFDTGAGTWSWLGLVAGRTRHTQTLLGNGKVLLAGGLYSGAPTAHCELADGLTATSAATAFLLTPRYAHSATLLADGGVLAAGGYASGAAPTAAVEYYRSGAGAWLPRAALNTARAGHTATLLGDGRVLVSGGRGAGGQLLDSAEIYDPAADSWTAAAAPGIARESATATLLRSGEVFVLGGVDSADQPLARADLYDPRTGSWRQAATPLRGRVQHTMTVLPGGQVLVAGGRTGASGGSDAVEIYTPEFNNWSSAAPLMSPRAGHVAIPLPSGQLVFAQGYADNWAPLVERYETGIAPDPARQPRLYSASLPAGGQGSLHVRGSGFRPAASADGGGGAGASSNLPVLQVQRVDNGQTRFVAADPASIFTDNLFSGRAADLADFPAGPVQLRIWVNGIPGTPLLATLASVPAMAAAPVAQGGVLRAAATFAPATDDGGAPISGYRVTAAPGGAVRSCLAPCSQVEFEALPPGSYSFRVSAVNAAGAAAPSPPSNSVTVQARSSVALGSSANPSRFAAAVTFTAAVSGLAPGGTATFRADGSALCSAVALTTGIAECTTAALGGGLHAIDVNYSGDAGNTAAQSATLYQQVDSAASQAALASSANPATYGERVVLTATITTTRLAGEVDFHDGTAPLCLDVPLSGGTAVCEVDNFSVGTHAVTARYGGDGDTGASVSFALAQQVLALPTTTSVTTSCQRRFTANQPFTLSAAISAQALGGIPGGGVDFVTESGITLCQAVPLNSATASCTSTGLAPPAGQGEGVVAISARYSGDAVNAGGSSPELQVTVFDAADVILRNGFEAAVPGCPAH</sequence>
<proteinExistence type="predicted"/>
<dbReference type="SUPFAM" id="SSF49265">
    <property type="entry name" value="Fibronectin type III"/>
    <property type="match status" value="1"/>
</dbReference>
<dbReference type="Gene3D" id="2.130.10.80">
    <property type="entry name" value="Galactose oxidase/kelch, beta-propeller"/>
    <property type="match status" value="5"/>
</dbReference>
<dbReference type="RefSeq" id="WP_255915532.1">
    <property type="nucleotide sequence ID" value="NZ_JANFQO010000016.1"/>
</dbReference>
<dbReference type="InterPro" id="IPR037293">
    <property type="entry name" value="Gal_Oxidase_central_sf"/>
</dbReference>
<feature type="domain" description="Bacterial Ig-like" evidence="2">
    <location>
        <begin position="1000"/>
        <end position="1083"/>
    </location>
</feature>
<dbReference type="InterPro" id="IPR013783">
    <property type="entry name" value="Ig-like_fold"/>
</dbReference>
<dbReference type="SMART" id="SM00612">
    <property type="entry name" value="Kelch"/>
    <property type="match status" value="8"/>
</dbReference>
<evidence type="ECO:0000313" key="3">
    <source>
        <dbReference type="EMBL" id="MCQ4166342.1"/>
    </source>
</evidence>
<dbReference type="Gene3D" id="2.120.10.80">
    <property type="entry name" value="Kelch-type beta propeller"/>
    <property type="match status" value="1"/>
</dbReference>
<feature type="chain" id="PRO_5047214923" evidence="1">
    <location>
        <begin position="28"/>
        <end position="1210"/>
    </location>
</feature>
<dbReference type="EMBL" id="JANFQO010000016">
    <property type="protein sequence ID" value="MCQ4166342.1"/>
    <property type="molecule type" value="Genomic_DNA"/>
</dbReference>
<dbReference type="InterPro" id="IPR006652">
    <property type="entry name" value="Kelch_1"/>
</dbReference>
<protein>
    <submittedName>
        <fullName evidence="3">Ig-like domain repeat protein</fullName>
    </submittedName>
</protein>
<gene>
    <name evidence="3" type="ORF">NM961_16610</name>
</gene>
<evidence type="ECO:0000256" key="1">
    <source>
        <dbReference type="SAM" id="SignalP"/>
    </source>
</evidence>
<dbReference type="InterPro" id="IPR036116">
    <property type="entry name" value="FN3_sf"/>
</dbReference>